<evidence type="ECO:0000256" key="4">
    <source>
        <dbReference type="ARBA" id="ARBA00022840"/>
    </source>
</evidence>
<evidence type="ECO:0000259" key="6">
    <source>
        <dbReference type="Pfam" id="PF00501"/>
    </source>
</evidence>
<gene>
    <name evidence="5" type="primary">menE</name>
    <name evidence="8" type="ORF">C7437_11425</name>
</gene>
<dbReference type="Pfam" id="PF13193">
    <property type="entry name" value="AMP-binding_C"/>
    <property type="match status" value="1"/>
</dbReference>
<comment type="function">
    <text evidence="5">Converts 2-succinylbenzoate (OSB) to 2-succinylbenzoyl-CoA (OSB-CoA).</text>
</comment>
<dbReference type="SUPFAM" id="SSF56801">
    <property type="entry name" value="Acetyl-CoA synthetase-like"/>
    <property type="match status" value="1"/>
</dbReference>
<evidence type="ECO:0000259" key="7">
    <source>
        <dbReference type="Pfam" id="PF13193"/>
    </source>
</evidence>
<dbReference type="InterPro" id="IPR025110">
    <property type="entry name" value="AMP-bd_C"/>
</dbReference>
<dbReference type="GO" id="GO:0009234">
    <property type="term" value="P:menaquinone biosynthetic process"/>
    <property type="evidence" value="ECO:0007669"/>
    <property type="project" value="UniProtKB-UniRule"/>
</dbReference>
<keyword evidence="1 5" id="KW-0474">Menaquinone biosynthesis</keyword>
<dbReference type="InterPro" id="IPR010192">
    <property type="entry name" value="MenE"/>
</dbReference>
<dbReference type="GO" id="GO:0008756">
    <property type="term" value="F:o-succinylbenzoate-CoA ligase activity"/>
    <property type="evidence" value="ECO:0007669"/>
    <property type="project" value="UniProtKB-UniRule"/>
</dbReference>
<keyword evidence="4 5" id="KW-0067">ATP-binding</keyword>
<comment type="caution">
    <text evidence="8">The sequence shown here is derived from an EMBL/GenBank/DDBJ whole genome shotgun (WGS) entry which is preliminary data.</text>
</comment>
<dbReference type="RefSeq" id="WP_111441000.1">
    <property type="nucleotide sequence ID" value="NZ_QKZI01000014.1"/>
</dbReference>
<dbReference type="Gene3D" id="3.40.50.12780">
    <property type="entry name" value="N-terminal domain of ligase-like"/>
    <property type="match status" value="1"/>
</dbReference>
<keyword evidence="9" id="KW-1185">Reference proteome</keyword>
<dbReference type="HAMAP" id="MF_00731">
    <property type="entry name" value="MenE"/>
    <property type="match status" value="1"/>
</dbReference>
<feature type="domain" description="AMP-binding enzyme C-terminal" evidence="7">
    <location>
        <begin position="390"/>
        <end position="463"/>
    </location>
</feature>
<evidence type="ECO:0000256" key="2">
    <source>
        <dbReference type="ARBA" id="ARBA00022598"/>
    </source>
</evidence>
<dbReference type="EMBL" id="QKZI01000014">
    <property type="protein sequence ID" value="PZX01647.1"/>
    <property type="molecule type" value="Genomic_DNA"/>
</dbReference>
<comment type="catalytic activity">
    <reaction evidence="5">
        <text>2-succinylbenzoate + ATP + CoA = 2-succinylbenzoyl-CoA + AMP + diphosphate</text>
        <dbReference type="Rhea" id="RHEA:17009"/>
        <dbReference type="ChEBI" id="CHEBI:18325"/>
        <dbReference type="ChEBI" id="CHEBI:30616"/>
        <dbReference type="ChEBI" id="CHEBI:33019"/>
        <dbReference type="ChEBI" id="CHEBI:57287"/>
        <dbReference type="ChEBI" id="CHEBI:57364"/>
        <dbReference type="ChEBI" id="CHEBI:456215"/>
        <dbReference type="EC" id="6.2.1.26"/>
    </reaction>
</comment>
<dbReference type="PANTHER" id="PTHR43201:SF32">
    <property type="entry name" value="2-SUCCINYLBENZOATE--COA LIGASE, CHLOROPLASTIC_PEROXISOMAL"/>
    <property type="match status" value="1"/>
</dbReference>
<evidence type="ECO:0000313" key="8">
    <source>
        <dbReference type="EMBL" id="PZX01647.1"/>
    </source>
</evidence>
<dbReference type="NCBIfam" id="TIGR01923">
    <property type="entry name" value="menE"/>
    <property type="match status" value="1"/>
</dbReference>
<dbReference type="UniPathway" id="UPA00079"/>
<comment type="pathway">
    <text evidence="5">Quinol/quinone metabolism; 1,4-dihydroxy-2-naphthoate biosynthesis; 1,4-dihydroxy-2-naphthoate from chorismate: step 5/7.</text>
</comment>
<dbReference type="PANTHER" id="PTHR43201">
    <property type="entry name" value="ACYL-COA SYNTHETASE"/>
    <property type="match status" value="1"/>
</dbReference>
<organism evidence="8 9">
    <name type="scientific">Psychrobacillus insolitus</name>
    <dbReference type="NCBI Taxonomy" id="1461"/>
    <lineage>
        <taxon>Bacteria</taxon>
        <taxon>Bacillati</taxon>
        <taxon>Bacillota</taxon>
        <taxon>Bacilli</taxon>
        <taxon>Bacillales</taxon>
        <taxon>Bacillaceae</taxon>
        <taxon>Psychrobacillus</taxon>
    </lineage>
</organism>
<protein>
    <recommendedName>
        <fullName evidence="5">2-succinylbenzoate--CoA ligase</fullName>
        <ecNumber evidence="5">6.2.1.26</ecNumber>
    </recommendedName>
    <alternativeName>
        <fullName evidence="5">o-succinylbenzoyl-CoA synthetase</fullName>
        <shortName evidence="5">OSB-CoA synthetase</shortName>
    </alternativeName>
</protein>
<dbReference type="AlphaFoldDB" id="A0A2W7MBC9"/>
<dbReference type="Pfam" id="PF00501">
    <property type="entry name" value="AMP-binding"/>
    <property type="match status" value="1"/>
</dbReference>
<dbReference type="OrthoDB" id="9762242at2"/>
<dbReference type="UniPathway" id="UPA01057">
    <property type="reaction ID" value="UER00166"/>
</dbReference>
<dbReference type="InterPro" id="IPR020845">
    <property type="entry name" value="AMP-binding_CS"/>
</dbReference>
<proteinExistence type="inferred from homology"/>
<evidence type="ECO:0000256" key="1">
    <source>
        <dbReference type="ARBA" id="ARBA00022428"/>
    </source>
</evidence>
<sequence>MYPNLLAKRAALTPNRVGLRFSGEDWTFDQMYQEATLFAQKLSSKGIQPGMRIAILASSNQELMFALHGCMQLGCELVMLNERLTEEELSYQLADSQADYLLVDSHEKRNLASANIISFKDVYAAIPTQLEIEKEWPRQRTITIMYTSGTTGRAKGVRQSLENHVMSATGSALNIGVQPNDCWLCNMPLFHISGFSILMRSVLYGMTVSLHSKFDAEKAVEEILTGTVTRMSIVAVSLERMITILEKKNLLFPNTFQSMIVGGGPVPLNYLERAIERNIPVLQSYGMTETSSQTTTLAAEDAIRKLGSAGKPLFFADVKIDGEEKIGEICIKGPHVTTGYVGNASSINPQVNGWLHTGDIGYLDEEGYLFVLDRRSDMIISGGENIYPAEIEQVLTKHSAVKEAGVTGRSDDTWGKVPVAFVVLKKDASIEELKEFVKDKLASYKQPVDYYIVEQLPRSASNKLLRRELLNTIKKSPNVD</sequence>
<name>A0A2W7MBC9_9BACI</name>
<evidence type="ECO:0000256" key="3">
    <source>
        <dbReference type="ARBA" id="ARBA00022741"/>
    </source>
</evidence>
<comment type="similarity">
    <text evidence="5">Belongs to the ATP-dependent AMP-binding enzyme family. MenE subfamily.</text>
</comment>
<dbReference type="GO" id="GO:0005524">
    <property type="term" value="F:ATP binding"/>
    <property type="evidence" value="ECO:0007669"/>
    <property type="project" value="UniProtKB-KW"/>
</dbReference>
<dbReference type="InterPro" id="IPR045851">
    <property type="entry name" value="AMP-bd_C_sf"/>
</dbReference>
<dbReference type="Proteomes" id="UP000248646">
    <property type="component" value="Unassembled WGS sequence"/>
</dbReference>
<comment type="pathway">
    <text evidence="5">Quinol/quinone metabolism; menaquinone biosynthesis.</text>
</comment>
<evidence type="ECO:0000256" key="5">
    <source>
        <dbReference type="HAMAP-Rule" id="MF_00731"/>
    </source>
</evidence>
<dbReference type="InterPro" id="IPR042099">
    <property type="entry name" value="ANL_N_sf"/>
</dbReference>
<dbReference type="GO" id="GO:0031956">
    <property type="term" value="F:medium-chain fatty acid-CoA ligase activity"/>
    <property type="evidence" value="ECO:0007669"/>
    <property type="project" value="TreeGrafter"/>
</dbReference>
<dbReference type="GO" id="GO:0006631">
    <property type="term" value="P:fatty acid metabolic process"/>
    <property type="evidence" value="ECO:0007669"/>
    <property type="project" value="TreeGrafter"/>
</dbReference>
<keyword evidence="3 5" id="KW-0547">Nucleotide-binding</keyword>
<accession>A0A2W7MBC9</accession>
<evidence type="ECO:0000313" key="9">
    <source>
        <dbReference type="Proteomes" id="UP000248646"/>
    </source>
</evidence>
<dbReference type="InterPro" id="IPR000873">
    <property type="entry name" value="AMP-dep_synth/lig_dom"/>
</dbReference>
<dbReference type="EC" id="6.2.1.26" evidence="5"/>
<reference evidence="8 9" key="1">
    <citation type="submission" date="2018-06" db="EMBL/GenBank/DDBJ databases">
        <title>Genomic Encyclopedia of Type Strains, Phase IV (KMG-IV): sequencing the most valuable type-strain genomes for metagenomic binning, comparative biology and taxonomic classification.</title>
        <authorList>
            <person name="Goeker M."/>
        </authorList>
    </citation>
    <scope>NUCLEOTIDE SEQUENCE [LARGE SCALE GENOMIC DNA]</scope>
    <source>
        <strain evidence="8 9">DSM 5</strain>
    </source>
</reference>
<feature type="domain" description="AMP-dependent synthetase/ligase" evidence="6">
    <location>
        <begin position="7"/>
        <end position="340"/>
    </location>
</feature>
<keyword evidence="2 5" id="KW-0436">Ligase</keyword>
<dbReference type="PROSITE" id="PS00455">
    <property type="entry name" value="AMP_BINDING"/>
    <property type="match status" value="1"/>
</dbReference>
<dbReference type="NCBIfam" id="NF002966">
    <property type="entry name" value="PRK03640.1"/>
    <property type="match status" value="1"/>
</dbReference>
<dbReference type="Gene3D" id="3.30.300.30">
    <property type="match status" value="1"/>
</dbReference>